<evidence type="ECO:0000259" key="1">
    <source>
        <dbReference type="Pfam" id="PF00501"/>
    </source>
</evidence>
<dbReference type="InterPro" id="IPR042099">
    <property type="entry name" value="ANL_N_sf"/>
</dbReference>
<dbReference type="PROSITE" id="PS00455">
    <property type="entry name" value="AMP_BINDING"/>
    <property type="match status" value="1"/>
</dbReference>
<dbReference type="Gene3D" id="3.30.300.30">
    <property type="match status" value="1"/>
</dbReference>
<comment type="caution">
    <text evidence="3">The sequence shown here is derived from an EMBL/GenBank/DDBJ whole genome shotgun (WGS) entry which is preliminary data.</text>
</comment>
<accession>A0ABW1UT85</accession>
<feature type="domain" description="AMP-binding enzyme C-terminal" evidence="2">
    <location>
        <begin position="417"/>
        <end position="493"/>
    </location>
</feature>
<dbReference type="Proteomes" id="UP001596310">
    <property type="component" value="Unassembled WGS sequence"/>
</dbReference>
<keyword evidence="4" id="KW-1185">Reference proteome</keyword>
<dbReference type="InterPro" id="IPR025110">
    <property type="entry name" value="AMP-bd_C"/>
</dbReference>
<evidence type="ECO:0000259" key="2">
    <source>
        <dbReference type="Pfam" id="PF13193"/>
    </source>
</evidence>
<dbReference type="InterPro" id="IPR020845">
    <property type="entry name" value="AMP-binding_CS"/>
</dbReference>
<dbReference type="Pfam" id="PF00501">
    <property type="entry name" value="AMP-binding"/>
    <property type="match status" value="1"/>
</dbReference>
<evidence type="ECO:0000313" key="4">
    <source>
        <dbReference type="Proteomes" id="UP001596310"/>
    </source>
</evidence>
<dbReference type="Pfam" id="PF13193">
    <property type="entry name" value="AMP-binding_C"/>
    <property type="match status" value="1"/>
</dbReference>
<dbReference type="Gene3D" id="3.40.50.12780">
    <property type="entry name" value="N-terminal domain of ligase-like"/>
    <property type="match status" value="1"/>
</dbReference>
<evidence type="ECO:0000313" key="3">
    <source>
        <dbReference type="EMBL" id="MFC6316275.1"/>
    </source>
</evidence>
<dbReference type="PANTHER" id="PTHR43201">
    <property type="entry name" value="ACYL-COA SYNTHETASE"/>
    <property type="match status" value="1"/>
</dbReference>
<protein>
    <submittedName>
        <fullName evidence="3">AMP-binding protein</fullName>
    </submittedName>
</protein>
<sequence length="511" mass="56092">MTELNDVLQKQLEEFPQRSLLKDVAATDWLTGADVAADVAQLTSDFAAQKIGYQDQIVLTLGNHAVYPELMQALWARGIIAHPLSNTTPVEELVRDWQAHDYAAAIVEPELVAGVSERLGLQPIELHLRSTDSLWLLPNFAKLVFRDVAPTGTVRPTDLALILNTSGTTGKPKRVGLTQQMIINEAHHNVASQQMTAADTVLVTMPLFHINAQVMSVLSMRLAGGKIVIAPKFSASHYWQQLAENEVTWSAVVPTIITILLLNPAANQQYLKYRDQLRLRFVRSSSFALPQDKFIAFQNRFKTKVLEGYGLTESASQATINPLDAPKIGSAGKPCGTELTIYHDGQFTNKPQVTGKIALRGDHVITDYLDSHQESFKDGWFLTGDLGYLDQDGYLFINGRSKEMISRGGEKVAPNHVEAVLNELDLLAAVVIVGLPDEIYGEAVTAVVVLRAGVSETVATHAIKAYAAKHLARFERPTLIYYQQELPRNSIGKVVRGQLRAQLLASMAGGA</sequence>
<proteinExistence type="predicted"/>
<organism evidence="3 4">
    <name type="scientific">Lapidilactobacillus achengensis</name>
    <dbReference type="NCBI Taxonomy" id="2486000"/>
    <lineage>
        <taxon>Bacteria</taxon>
        <taxon>Bacillati</taxon>
        <taxon>Bacillota</taxon>
        <taxon>Bacilli</taxon>
        <taxon>Lactobacillales</taxon>
        <taxon>Lactobacillaceae</taxon>
        <taxon>Lapidilactobacillus</taxon>
    </lineage>
</organism>
<dbReference type="InterPro" id="IPR000873">
    <property type="entry name" value="AMP-dep_synth/lig_dom"/>
</dbReference>
<dbReference type="EMBL" id="JBHSSM010000029">
    <property type="protein sequence ID" value="MFC6316275.1"/>
    <property type="molecule type" value="Genomic_DNA"/>
</dbReference>
<dbReference type="RefSeq" id="WP_125599100.1">
    <property type="nucleotide sequence ID" value="NZ_JBHSSM010000029.1"/>
</dbReference>
<name>A0ABW1UT85_9LACO</name>
<dbReference type="PANTHER" id="PTHR43201:SF32">
    <property type="entry name" value="2-SUCCINYLBENZOATE--COA LIGASE, CHLOROPLASTIC_PEROXISOMAL"/>
    <property type="match status" value="1"/>
</dbReference>
<gene>
    <name evidence="3" type="ORF">ACFQHW_11950</name>
</gene>
<reference evidence="4" key="1">
    <citation type="journal article" date="2019" name="Int. J. Syst. Evol. Microbiol.">
        <title>The Global Catalogue of Microorganisms (GCM) 10K type strain sequencing project: providing services to taxonomists for standard genome sequencing and annotation.</title>
        <authorList>
            <consortium name="The Broad Institute Genomics Platform"/>
            <consortium name="The Broad Institute Genome Sequencing Center for Infectious Disease"/>
            <person name="Wu L."/>
            <person name="Ma J."/>
        </authorList>
    </citation>
    <scope>NUCLEOTIDE SEQUENCE [LARGE SCALE GENOMIC DNA]</scope>
    <source>
        <strain evidence="4">CCM 8897</strain>
    </source>
</reference>
<dbReference type="SUPFAM" id="SSF56801">
    <property type="entry name" value="Acetyl-CoA synthetase-like"/>
    <property type="match status" value="1"/>
</dbReference>
<feature type="domain" description="AMP-dependent synthetase/ligase" evidence="1">
    <location>
        <begin position="8"/>
        <end position="369"/>
    </location>
</feature>
<dbReference type="InterPro" id="IPR045851">
    <property type="entry name" value="AMP-bd_C_sf"/>
</dbReference>